<keyword evidence="1" id="KW-0732">Signal</keyword>
<protein>
    <submittedName>
        <fullName evidence="2">Uncharacterized protein</fullName>
    </submittedName>
</protein>
<feature type="chain" id="PRO_5042721630" evidence="1">
    <location>
        <begin position="20"/>
        <end position="57"/>
    </location>
</feature>
<evidence type="ECO:0000313" key="4">
    <source>
        <dbReference type="Proteomes" id="UP000321787"/>
    </source>
</evidence>
<reference evidence="2 4" key="1">
    <citation type="submission" date="2019-07" db="EMBL/GenBank/DDBJ databases">
        <title>Whole genome shotgun sequence of Aliivibrio fischeri NBRC 101058.</title>
        <authorList>
            <person name="Hosoyama A."/>
            <person name="Uohara A."/>
            <person name="Ohji S."/>
            <person name="Ichikawa N."/>
        </authorList>
    </citation>
    <scope>NUCLEOTIDE SEQUENCE [LARGE SCALE GENOMIC DNA]</scope>
    <source>
        <strain evidence="2 4">NBRC 101058</strain>
    </source>
</reference>
<reference evidence="3 5" key="2">
    <citation type="submission" date="2019-11" db="EMBL/GenBank/DDBJ databases">
        <title>Using colonization assays and comparative genomics to discover symbiosis behaviors and factors in Vibrio fischeri.</title>
        <authorList>
            <person name="Bongrand C."/>
            <person name="Moriano-Gutierrez S."/>
            <person name="Arevalo P."/>
            <person name="Mcfall-Ngai M."/>
            <person name="Visick K."/>
            <person name="Polz M.F."/>
            <person name="Ruby E.G."/>
        </authorList>
    </citation>
    <scope>NUCLEOTIDE SEQUENCE [LARGE SCALE GENOMIC DNA]</scope>
    <source>
        <strain evidence="3">Emors.4.1</strain>
        <strain evidence="5">emors.4.1</strain>
    </source>
</reference>
<dbReference type="Proteomes" id="UP000321787">
    <property type="component" value="Unassembled WGS sequence"/>
</dbReference>
<dbReference type="AlphaFoldDB" id="A0A510UN55"/>
<evidence type="ECO:0000256" key="1">
    <source>
        <dbReference type="SAM" id="SignalP"/>
    </source>
</evidence>
<feature type="signal peptide" evidence="1">
    <location>
        <begin position="1"/>
        <end position="19"/>
    </location>
</feature>
<gene>
    <name evidence="2" type="ORF">AFI02nite_41130</name>
    <name evidence="3" type="ORF">GNP88_04380</name>
</gene>
<proteinExistence type="predicted"/>
<dbReference type="Proteomes" id="UP000448038">
    <property type="component" value="Unassembled WGS sequence"/>
</dbReference>
<organism evidence="2 4">
    <name type="scientific">Aliivibrio fischeri</name>
    <name type="common">Vibrio fischeri</name>
    <dbReference type="NCBI Taxonomy" id="668"/>
    <lineage>
        <taxon>Bacteria</taxon>
        <taxon>Pseudomonadati</taxon>
        <taxon>Pseudomonadota</taxon>
        <taxon>Gammaproteobacteria</taxon>
        <taxon>Vibrionales</taxon>
        <taxon>Vibrionaceae</taxon>
        <taxon>Aliivibrio</taxon>
    </lineage>
</organism>
<sequence length="57" mass="5972">MKYTFLAILLSISSFNVLAYGGATEVGPKVSCELPDGTVSETYLLLCKGNGGTVKVD</sequence>
<evidence type="ECO:0000313" key="5">
    <source>
        <dbReference type="Proteomes" id="UP000448038"/>
    </source>
</evidence>
<dbReference type="EMBL" id="WOBN01000009">
    <property type="protein sequence ID" value="MUK48425.1"/>
    <property type="molecule type" value="Genomic_DNA"/>
</dbReference>
<dbReference type="EMBL" id="BJTZ01000061">
    <property type="protein sequence ID" value="GEK16077.1"/>
    <property type="molecule type" value="Genomic_DNA"/>
</dbReference>
<evidence type="ECO:0000313" key="2">
    <source>
        <dbReference type="EMBL" id="GEK16077.1"/>
    </source>
</evidence>
<accession>A0A510UN55</accession>
<name>A0A510UN55_ALIFS</name>
<comment type="caution">
    <text evidence="2">The sequence shown here is derived from an EMBL/GenBank/DDBJ whole genome shotgun (WGS) entry which is preliminary data.</text>
</comment>
<dbReference type="RefSeq" id="WP_065595768.1">
    <property type="nucleotide sequence ID" value="NZ_BJTZ01000061.1"/>
</dbReference>
<evidence type="ECO:0000313" key="3">
    <source>
        <dbReference type="EMBL" id="MUK48425.1"/>
    </source>
</evidence>